<proteinExistence type="predicted"/>
<reference evidence="2" key="1">
    <citation type="journal article" date="2017" name="Nat. Ecol. Evol.">
        <title>Genome expansion and lineage-specific genetic innovations in the forest pathogenic fungi Armillaria.</title>
        <authorList>
            <person name="Sipos G."/>
            <person name="Prasanna A.N."/>
            <person name="Walter M.C."/>
            <person name="O'Connor E."/>
            <person name="Balint B."/>
            <person name="Krizsan K."/>
            <person name="Kiss B."/>
            <person name="Hess J."/>
            <person name="Varga T."/>
            <person name="Slot J."/>
            <person name="Riley R."/>
            <person name="Boka B."/>
            <person name="Rigling D."/>
            <person name="Barry K."/>
            <person name="Lee J."/>
            <person name="Mihaltcheva S."/>
            <person name="LaButti K."/>
            <person name="Lipzen A."/>
            <person name="Waldron R."/>
            <person name="Moloney N.M."/>
            <person name="Sperisen C."/>
            <person name="Kredics L."/>
            <person name="Vagvoelgyi C."/>
            <person name="Patrignani A."/>
            <person name="Fitzpatrick D."/>
            <person name="Nagy I."/>
            <person name="Doyle S."/>
            <person name="Anderson J.B."/>
            <person name="Grigoriev I.V."/>
            <person name="Gueldener U."/>
            <person name="Muensterkoetter M."/>
            <person name="Nagy L.G."/>
        </authorList>
    </citation>
    <scope>NUCLEOTIDE SEQUENCE [LARGE SCALE GENOMIC DNA]</scope>
    <source>
        <strain evidence="2">C18/9</strain>
    </source>
</reference>
<name>A0A284SC06_ARMOS</name>
<sequence>MIKAAIGIGRLHSPGIAQYAAPQVCFLRLDERNGSDQNPWTLPPLTSPLSIVPKGFLRGK</sequence>
<gene>
    <name evidence="1" type="ORF">ARMOST_22128</name>
</gene>
<dbReference type="EMBL" id="FUEG01000062">
    <property type="protein sequence ID" value="SJL18535.1"/>
    <property type="molecule type" value="Genomic_DNA"/>
</dbReference>
<dbReference type="Proteomes" id="UP000219338">
    <property type="component" value="Unassembled WGS sequence"/>
</dbReference>
<keyword evidence="2" id="KW-1185">Reference proteome</keyword>
<protein>
    <submittedName>
        <fullName evidence="1">Uncharacterized protein</fullName>
    </submittedName>
</protein>
<evidence type="ECO:0000313" key="1">
    <source>
        <dbReference type="EMBL" id="SJL18535.1"/>
    </source>
</evidence>
<organism evidence="1 2">
    <name type="scientific">Armillaria ostoyae</name>
    <name type="common">Armillaria root rot fungus</name>
    <dbReference type="NCBI Taxonomy" id="47428"/>
    <lineage>
        <taxon>Eukaryota</taxon>
        <taxon>Fungi</taxon>
        <taxon>Dikarya</taxon>
        <taxon>Basidiomycota</taxon>
        <taxon>Agaricomycotina</taxon>
        <taxon>Agaricomycetes</taxon>
        <taxon>Agaricomycetidae</taxon>
        <taxon>Agaricales</taxon>
        <taxon>Marasmiineae</taxon>
        <taxon>Physalacriaceae</taxon>
        <taxon>Armillaria</taxon>
    </lineage>
</organism>
<accession>A0A284SC06</accession>
<evidence type="ECO:0000313" key="2">
    <source>
        <dbReference type="Proteomes" id="UP000219338"/>
    </source>
</evidence>
<dbReference type="AlphaFoldDB" id="A0A284SC06"/>